<evidence type="ECO:0000313" key="1">
    <source>
        <dbReference type="EMBL" id="VDP45492.1"/>
    </source>
</evidence>
<dbReference type="AlphaFoldDB" id="A0A183N3Y1"/>
<accession>A0A183N3Y1</accession>
<name>A0A183N3Y1_9TREM</name>
<protein>
    <submittedName>
        <fullName evidence="1">Uncharacterized protein</fullName>
    </submittedName>
</protein>
<reference evidence="1 2" key="1">
    <citation type="submission" date="2018-11" db="EMBL/GenBank/DDBJ databases">
        <authorList>
            <consortium name="Pathogen Informatics"/>
        </authorList>
    </citation>
    <scope>NUCLEOTIDE SEQUENCE [LARGE SCALE GENOMIC DNA]</scope>
    <source>
        <strain evidence="1 2">Zambia</strain>
    </source>
</reference>
<sequence length="231" mass="26144">MVSGQWMLSILRRQLFINTCTFLMVVVVVLQVSAPYNRTALTFVLKILTLILVESCFEFHMFFNCRNAMVSGQWMLSILRRQLFINTCTFLMVVVVVLQVSAPYNRTALTFVLKILTLILVESCFEFHMFFNCRNAVLALPIFAFTSASEPPCSSMMLHSYVKDATFSRVSPSRVNGLIFSALNLRTLVFPLCMLRPTDAEIAVTLAVFICICSCVRDRRARSSAKSKSSN</sequence>
<dbReference type="EMBL" id="UZAI01019460">
    <property type="protein sequence ID" value="VDP45492.1"/>
    <property type="molecule type" value="Genomic_DNA"/>
</dbReference>
<dbReference type="Proteomes" id="UP000277204">
    <property type="component" value="Unassembled WGS sequence"/>
</dbReference>
<keyword evidence="2" id="KW-1185">Reference proteome</keyword>
<evidence type="ECO:0000313" key="2">
    <source>
        <dbReference type="Proteomes" id="UP000277204"/>
    </source>
</evidence>
<organism evidence="1 2">
    <name type="scientific">Schistosoma margrebowiei</name>
    <dbReference type="NCBI Taxonomy" id="48269"/>
    <lineage>
        <taxon>Eukaryota</taxon>
        <taxon>Metazoa</taxon>
        <taxon>Spiralia</taxon>
        <taxon>Lophotrochozoa</taxon>
        <taxon>Platyhelminthes</taxon>
        <taxon>Trematoda</taxon>
        <taxon>Digenea</taxon>
        <taxon>Strigeidida</taxon>
        <taxon>Schistosomatoidea</taxon>
        <taxon>Schistosomatidae</taxon>
        <taxon>Schistosoma</taxon>
    </lineage>
</organism>
<proteinExistence type="predicted"/>
<gene>
    <name evidence="1" type="ORF">SMRZ_LOCUS23006</name>
</gene>